<feature type="transmembrane region" description="Helical" evidence="6">
    <location>
        <begin position="144"/>
        <end position="163"/>
    </location>
</feature>
<feature type="transmembrane region" description="Helical" evidence="6">
    <location>
        <begin position="301"/>
        <end position="326"/>
    </location>
</feature>
<evidence type="ECO:0000313" key="7">
    <source>
        <dbReference type="EMBL" id="MEP0864398.1"/>
    </source>
</evidence>
<comment type="subcellular location">
    <subcellularLocation>
        <location evidence="1">Membrane</location>
        <topology evidence="1">Multi-pass membrane protein</topology>
    </subcellularLocation>
</comment>
<dbReference type="EMBL" id="JAMPKK010000013">
    <property type="protein sequence ID" value="MEP0864398.1"/>
    <property type="molecule type" value="Genomic_DNA"/>
</dbReference>
<organism evidence="7 8">
    <name type="scientific">Funiculus sociatus GB2-A5</name>
    <dbReference type="NCBI Taxonomy" id="2933946"/>
    <lineage>
        <taxon>Bacteria</taxon>
        <taxon>Bacillati</taxon>
        <taxon>Cyanobacteriota</taxon>
        <taxon>Cyanophyceae</taxon>
        <taxon>Coleofasciculales</taxon>
        <taxon>Coleofasciculaceae</taxon>
        <taxon>Funiculus</taxon>
    </lineage>
</organism>
<feature type="transmembrane region" description="Helical" evidence="6">
    <location>
        <begin position="55"/>
        <end position="76"/>
    </location>
</feature>
<evidence type="ECO:0000256" key="2">
    <source>
        <dbReference type="ARBA" id="ARBA00009773"/>
    </source>
</evidence>
<comment type="caution">
    <text evidence="7">The sequence shown here is derived from an EMBL/GenBank/DDBJ whole genome shotgun (WGS) entry which is preliminary data.</text>
</comment>
<evidence type="ECO:0000313" key="8">
    <source>
        <dbReference type="Proteomes" id="UP001442494"/>
    </source>
</evidence>
<feature type="transmembrane region" description="Helical" evidence="6">
    <location>
        <begin position="193"/>
        <end position="220"/>
    </location>
</feature>
<feature type="transmembrane region" description="Helical" evidence="6">
    <location>
        <begin position="226"/>
        <end position="248"/>
    </location>
</feature>
<dbReference type="InterPro" id="IPR002549">
    <property type="entry name" value="AI-2E-like"/>
</dbReference>
<evidence type="ECO:0000256" key="5">
    <source>
        <dbReference type="ARBA" id="ARBA00023136"/>
    </source>
</evidence>
<gene>
    <name evidence="7" type="ORF">NDI37_07940</name>
</gene>
<keyword evidence="5 6" id="KW-0472">Membrane</keyword>
<protein>
    <submittedName>
        <fullName evidence="7">AI-2E family transporter</fullName>
    </submittedName>
</protein>
<keyword evidence="4 6" id="KW-1133">Transmembrane helix</keyword>
<name>A0ABV0JLT6_9CYAN</name>
<dbReference type="RefSeq" id="WP_190423968.1">
    <property type="nucleotide sequence ID" value="NZ_JAMPKK010000013.1"/>
</dbReference>
<feature type="transmembrane region" description="Helical" evidence="6">
    <location>
        <begin position="5"/>
        <end position="20"/>
    </location>
</feature>
<accession>A0ABV0JLT6</accession>
<feature type="transmembrane region" description="Helical" evidence="6">
    <location>
        <begin position="260"/>
        <end position="281"/>
    </location>
</feature>
<comment type="similarity">
    <text evidence="2">Belongs to the autoinducer-2 exporter (AI-2E) (TC 2.A.86) family.</text>
</comment>
<reference evidence="7 8" key="1">
    <citation type="submission" date="2022-04" db="EMBL/GenBank/DDBJ databases">
        <title>Positive selection, recombination, and allopatry shape intraspecific diversity of widespread and dominant cyanobacteria.</title>
        <authorList>
            <person name="Wei J."/>
            <person name="Shu W."/>
            <person name="Hu C."/>
        </authorList>
    </citation>
    <scope>NUCLEOTIDE SEQUENCE [LARGE SCALE GENOMIC DNA]</scope>
    <source>
        <strain evidence="7 8">GB2-A5</strain>
    </source>
</reference>
<dbReference type="Proteomes" id="UP001442494">
    <property type="component" value="Unassembled WGS sequence"/>
</dbReference>
<evidence type="ECO:0000256" key="6">
    <source>
        <dbReference type="SAM" id="Phobius"/>
    </source>
</evidence>
<dbReference type="PANTHER" id="PTHR21716:SF62">
    <property type="entry name" value="TRANSPORT PROTEIN YDBI-RELATED"/>
    <property type="match status" value="1"/>
</dbReference>
<dbReference type="PANTHER" id="PTHR21716">
    <property type="entry name" value="TRANSMEMBRANE PROTEIN"/>
    <property type="match status" value="1"/>
</dbReference>
<proteinExistence type="inferred from homology"/>
<feature type="transmembrane region" description="Helical" evidence="6">
    <location>
        <begin position="26"/>
        <end position="43"/>
    </location>
</feature>
<sequence>MRLGQWVGLIALIISLYILWKIRQVVLLAFMAIVLATAINQLVKWLVQRGVNRGIAIALSIISIVTIVTIILALIVPPFYNQLPQLIEWVPQGLDRLRVWAESLQSRLPGQSLEDARVFSRLTEQLPGFINRLLTNFYSLFTNSIQIILSLLLVLVVTIMLLANPSSYWKAFLLLFPSFYRQRVNKILSKCEVALSGWLIGILFNMTVITILSGLGLWILQVQLPLANALLAGLLTFIPNLGPTLSVIPPAALALLDAPWKAGAVIVLYILIQQIESNLLTPLVMKHQVSLLPEITWLSQVAFGIFFGFLGLLLALPLVVVAQVWLKELLVKDILNTWQEDGEDNQDSPMAESEETST</sequence>
<evidence type="ECO:0000256" key="4">
    <source>
        <dbReference type="ARBA" id="ARBA00022989"/>
    </source>
</evidence>
<evidence type="ECO:0000256" key="3">
    <source>
        <dbReference type="ARBA" id="ARBA00022692"/>
    </source>
</evidence>
<keyword evidence="8" id="KW-1185">Reference proteome</keyword>
<dbReference type="Pfam" id="PF01594">
    <property type="entry name" value="AI-2E_transport"/>
    <property type="match status" value="1"/>
</dbReference>
<evidence type="ECO:0000256" key="1">
    <source>
        <dbReference type="ARBA" id="ARBA00004141"/>
    </source>
</evidence>
<keyword evidence="3 6" id="KW-0812">Transmembrane</keyword>